<dbReference type="RefSeq" id="WP_096276703.1">
    <property type="nucleotide sequence ID" value="NZ_CP189763.1"/>
</dbReference>
<gene>
    <name evidence="1" type="ORF">EI168_09670</name>
</gene>
<organism evidence="1 2">
    <name type="scientific">Halomonas casei</name>
    <dbReference type="NCBI Taxonomy" id="2742613"/>
    <lineage>
        <taxon>Bacteria</taxon>
        <taxon>Pseudomonadati</taxon>
        <taxon>Pseudomonadota</taxon>
        <taxon>Gammaproteobacteria</taxon>
        <taxon>Oceanospirillales</taxon>
        <taxon>Halomonadaceae</taxon>
        <taxon>Halomonas</taxon>
    </lineage>
</organism>
<dbReference type="Proteomes" id="UP001645039">
    <property type="component" value="Unassembled WGS sequence"/>
</dbReference>
<dbReference type="EMBL" id="RRZD01000007">
    <property type="protein sequence ID" value="MBE0400376.1"/>
    <property type="molecule type" value="Genomic_DNA"/>
</dbReference>
<evidence type="ECO:0000313" key="1">
    <source>
        <dbReference type="EMBL" id="MBE0400376.1"/>
    </source>
</evidence>
<protein>
    <submittedName>
        <fullName evidence="1">Uncharacterized protein</fullName>
    </submittedName>
</protein>
<accession>A0ABR9F1T1</accession>
<comment type="caution">
    <text evidence="1">The sequence shown here is derived from an EMBL/GenBank/DDBJ whole genome shotgun (WGS) entry which is preliminary data.</text>
</comment>
<sequence>MTLSALIQKRENATATVATPAAHNLNKAGAVAKVASVAVATQLFPEEETAIRAWLAHIEETYPVTIADVLAKCAANPDARAYCLEQARQIPPPLEPDYTATCGTCTHFQRIDHPNLGHCAQGEPEAIAGLWDTDRRWCRSFKQAPDKQEDSRP</sequence>
<name>A0ABR9F1T1_9GAMM</name>
<reference evidence="1 2" key="1">
    <citation type="submission" date="2020-07" db="EMBL/GenBank/DDBJ databases">
        <title>Halophilic bacteria isolated from french cheeses.</title>
        <authorList>
            <person name="Kothe C.I."/>
            <person name="Farah-Kraiem B."/>
            <person name="Renault P."/>
            <person name="Dridi B."/>
        </authorList>
    </citation>
    <scope>NUCLEOTIDE SEQUENCE [LARGE SCALE GENOMIC DNA]</scope>
    <source>
        <strain evidence="1 2">FME1</strain>
    </source>
</reference>
<keyword evidence="2" id="KW-1185">Reference proteome</keyword>
<evidence type="ECO:0000313" key="2">
    <source>
        <dbReference type="Proteomes" id="UP001645039"/>
    </source>
</evidence>
<proteinExistence type="predicted"/>